<dbReference type="InterPro" id="IPR003721">
    <property type="entry name" value="Pantoate_ligase"/>
</dbReference>
<dbReference type="PANTHER" id="PTHR21299">
    <property type="entry name" value="CYTIDYLATE KINASE/PANTOATE-BETA-ALANINE LIGASE"/>
    <property type="match status" value="1"/>
</dbReference>
<dbReference type="GO" id="GO:0004592">
    <property type="term" value="F:pantoate-beta-alanine ligase activity"/>
    <property type="evidence" value="ECO:0007669"/>
    <property type="project" value="UniProtKB-UniRule"/>
</dbReference>
<keyword evidence="8 13" id="KW-0566">Pantothenate biosynthesis</keyword>
<dbReference type="FunFam" id="3.40.50.620:FF:000114">
    <property type="entry name" value="Pantothenate synthetase"/>
    <property type="match status" value="1"/>
</dbReference>
<dbReference type="Proteomes" id="UP001179121">
    <property type="component" value="Chromosome"/>
</dbReference>
<dbReference type="NCBIfam" id="TIGR00018">
    <property type="entry name" value="panC"/>
    <property type="match status" value="1"/>
</dbReference>
<keyword evidence="7 13" id="KW-0436">Ligase</keyword>
<keyword evidence="9 13" id="KW-0547">Nucleotide-binding</keyword>
<dbReference type="Gene3D" id="3.30.1300.10">
    <property type="entry name" value="Pantoate-beta-alanine ligase, C-terminal domain"/>
    <property type="match status" value="1"/>
</dbReference>
<comment type="subunit">
    <text evidence="13">Homodimer.</text>
</comment>
<dbReference type="AlphaFoldDB" id="A0AA86MWL5"/>
<dbReference type="Gene3D" id="3.40.50.620">
    <property type="entry name" value="HUPs"/>
    <property type="match status" value="1"/>
</dbReference>
<gene>
    <name evidence="13" type="primary">panC</name>
    <name evidence="14" type="ORF">DNFV4_00801</name>
</gene>
<feature type="binding site" evidence="13">
    <location>
        <begin position="30"/>
        <end position="37"/>
    </location>
    <ligand>
        <name>ATP</name>
        <dbReference type="ChEBI" id="CHEBI:30616"/>
    </ligand>
</feature>
<evidence type="ECO:0000256" key="10">
    <source>
        <dbReference type="ARBA" id="ARBA00022840"/>
    </source>
</evidence>
<evidence type="ECO:0000256" key="8">
    <source>
        <dbReference type="ARBA" id="ARBA00022655"/>
    </source>
</evidence>
<dbReference type="RefSeq" id="WP_289267363.1">
    <property type="nucleotide sequence ID" value="NZ_OX365700.1"/>
</dbReference>
<evidence type="ECO:0000256" key="13">
    <source>
        <dbReference type="HAMAP-Rule" id="MF_00158"/>
    </source>
</evidence>
<evidence type="ECO:0000256" key="9">
    <source>
        <dbReference type="ARBA" id="ARBA00022741"/>
    </source>
</evidence>
<feature type="binding site" evidence="13">
    <location>
        <begin position="184"/>
        <end position="187"/>
    </location>
    <ligand>
        <name>ATP</name>
        <dbReference type="ChEBI" id="CHEBI:30616"/>
    </ligand>
</feature>
<keyword evidence="15" id="KW-1185">Reference proteome</keyword>
<protein>
    <recommendedName>
        <fullName evidence="5 13">Pantothenate synthetase</fullName>
        <shortName evidence="13">PS</shortName>
        <ecNumber evidence="4 13">6.3.2.1</ecNumber>
    </recommendedName>
    <alternativeName>
        <fullName evidence="13">Pantoate--beta-alanine ligase</fullName>
    </alternativeName>
    <alternativeName>
        <fullName evidence="13">Pantoate-activating enzyme</fullName>
    </alternativeName>
</protein>
<feature type="active site" description="Proton donor" evidence="13">
    <location>
        <position position="37"/>
    </location>
</feature>
<keyword evidence="10 13" id="KW-0067">ATP-binding</keyword>
<organism evidence="14 15">
    <name type="scientific">Nitrospira tepida</name>
    <dbReference type="NCBI Taxonomy" id="2973512"/>
    <lineage>
        <taxon>Bacteria</taxon>
        <taxon>Pseudomonadati</taxon>
        <taxon>Nitrospirota</taxon>
        <taxon>Nitrospiria</taxon>
        <taxon>Nitrospirales</taxon>
        <taxon>Nitrospiraceae</taxon>
        <taxon>Nitrospira</taxon>
    </lineage>
</organism>
<evidence type="ECO:0000256" key="12">
    <source>
        <dbReference type="ARBA" id="ARBA00055042"/>
    </source>
</evidence>
<dbReference type="HAMAP" id="MF_00158">
    <property type="entry name" value="PanC"/>
    <property type="match status" value="1"/>
</dbReference>
<sequence length="300" mass="33269">MLILRSPAAMTAWSRSVQREGGTIGFVPTMGALHEGHRALIRRARLTCDAVVVSIFVNPAQFGPREDYARYPRPFRRDARLCREEGIDVLFAPSASAMYPAGFQTVVVVPEISKRWEGEQRPQHFSGVATVVTKLFGIVRPDQSIFGQKDYQQVCVIRRLVADLNLGTSIVVHPTVREPDGLALSSRNAYLTERQRRLAPLLYRALQTGAATVKRGVSSGALVRQGMVRVIRKEPLIAIDYLAVCDPDTLEPLHRITRNALLLGAVRIGAETPKKTERTVRTVRLIDNLLVTRRAGRSGA</sequence>
<evidence type="ECO:0000256" key="6">
    <source>
        <dbReference type="ARBA" id="ARBA00022490"/>
    </source>
</evidence>
<comment type="catalytic activity">
    <reaction evidence="11 13">
        <text>(R)-pantoate + beta-alanine + ATP = (R)-pantothenate + AMP + diphosphate + H(+)</text>
        <dbReference type="Rhea" id="RHEA:10912"/>
        <dbReference type="ChEBI" id="CHEBI:15378"/>
        <dbReference type="ChEBI" id="CHEBI:15980"/>
        <dbReference type="ChEBI" id="CHEBI:29032"/>
        <dbReference type="ChEBI" id="CHEBI:30616"/>
        <dbReference type="ChEBI" id="CHEBI:33019"/>
        <dbReference type="ChEBI" id="CHEBI:57966"/>
        <dbReference type="ChEBI" id="CHEBI:456215"/>
        <dbReference type="EC" id="6.3.2.1"/>
    </reaction>
</comment>
<accession>A0AA86MWL5</accession>
<dbReference type="InterPro" id="IPR014729">
    <property type="entry name" value="Rossmann-like_a/b/a_fold"/>
</dbReference>
<dbReference type="SUPFAM" id="SSF52374">
    <property type="entry name" value="Nucleotidylyl transferase"/>
    <property type="match status" value="1"/>
</dbReference>
<comment type="subcellular location">
    <subcellularLocation>
        <location evidence="1 13">Cytoplasm</location>
    </subcellularLocation>
</comment>
<dbReference type="InterPro" id="IPR042176">
    <property type="entry name" value="Pantoate_ligase_C"/>
</dbReference>
<evidence type="ECO:0000313" key="15">
    <source>
        <dbReference type="Proteomes" id="UP001179121"/>
    </source>
</evidence>
<feature type="binding site" evidence="13">
    <location>
        <begin position="147"/>
        <end position="150"/>
    </location>
    <ligand>
        <name>ATP</name>
        <dbReference type="ChEBI" id="CHEBI:30616"/>
    </ligand>
</feature>
<comment type="similarity">
    <text evidence="3 13">Belongs to the pantothenate synthetase family.</text>
</comment>
<evidence type="ECO:0000256" key="7">
    <source>
        <dbReference type="ARBA" id="ARBA00022598"/>
    </source>
</evidence>
<feature type="binding site" evidence="13">
    <location>
        <position position="61"/>
    </location>
    <ligand>
        <name>(R)-pantoate</name>
        <dbReference type="ChEBI" id="CHEBI:15980"/>
    </ligand>
</feature>
<dbReference type="NCBIfam" id="TIGR00125">
    <property type="entry name" value="cyt_tran_rel"/>
    <property type="match status" value="1"/>
</dbReference>
<evidence type="ECO:0000256" key="4">
    <source>
        <dbReference type="ARBA" id="ARBA00012219"/>
    </source>
</evidence>
<evidence type="ECO:0000256" key="3">
    <source>
        <dbReference type="ARBA" id="ARBA00009256"/>
    </source>
</evidence>
<reference evidence="14" key="1">
    <citation type="submission" date="2022-10" db="EMBL/GenBank/DDBJ databases">
        <authorList>
            <person name="Koch H."/>
        </authorList>
    </citation>
    <scope>NUCLEOTIDE SEQUENCE</scope>
    <source>
        <strain evidence="14">DNF</strain>
    </source>
</reference>
<dbReference type="CDD" id="cd00560">
    <property type="entry name" value="PanC"/>
    <property type="match status" value="1"/>
</dbReference>
<evidence type="ECO:0000313" key="14">
    <source>
        <dbReference type="EMBL" id="CAI4030373.1"/>
    </source>
</evidence>
<keyword evidence="6 13" id="KW-0963">Cytoplasm</keyword>
<dbReference type="EMBL" id="OX365700">
    <property type="protein sequence ID" value="CAI4030373.1"/>
    <property type="molecule type" value="Genomic_DNA"/>
</dbReference>
<dbReference type="PANTHER" id="PTHR21299:SF1">
    <property type="entry name" value="PANTOATE--BETA-ALANINE LIGASE"/>
    <property type="match status" value="1"/>
</dbReference>
<feature type="binding site" evidence="13">
    <location>
        <position position="61"/>
    </location>
    <ligand>
        <name>beta-alanine</name>
        <dbReference type="ChEBI" id="CHEBI:57966"/>
    </ligand>
</feature>
<dbReference type="GO" id="GO:0015940">
    <property type="term" value="P:pantothenate biosynthetic process"/>
    <property type="evidence" value="ECO:0007669"/>
    <property type="project" value="UniProtKB-UniRule"/>
</dbReference>
<name>A0AA86MWL5_9BACT</name>
<dbReference type="GO" id="GO:0005829">
    <property type="term" value="C:cytosol"/>
    <property type="evidence" value="ECO:0007669"/>
    <property type="project" value="TreeGrafter"/>
</dbReference>
<comment type="pathway">
    <text evidence="2 13">Cofactor biosynthesis; (R)-pantothenate biosynthesis; (R)-pantothenate from (R)-pantoate and beta-alanine: step 1/1.</text>
</comment>
<evidence type="ECO:0000256" key="5">
    <source>
        <dbReference type="ARBA" id="ARBA00014155"/>
    </source>
</evidence>
<feature type="binding site" evidence="13">
    <location>
        <position position="176"/>
    </location>
    <ligand>
        <name>ATP</name>
        <dbReference type="ChEBI" id="CHEBI:30616"/>
    </ligand>
</feature>
<comment type="function">
    <text evidence="12 13">Catalyzes the condensation of pantoate with beta-alanine in an ATP-dependent reaction via a pantoyl-adenylate intermediate.</text>
</comment>
<feature type="binding site" evidence="13">
    <location>
        <position position="153"/>
    </location>
    <ligand>
        <name>(R)-pantoate</name>
        <dbReference type="ChEBI" id="CHEBI:15980"/>
    </ligand>
</feature>
<proteinExistence type="inferred from homology"/>
<dbReference type="KEGG" id="nti:DNFV4_00801"/>
<dbReference type="EC" id="6.3.2.1" evidence="4 13"/>
<dbReference type="GO" id="GO:0005524">
    <property type="term" value="F:ATP binding"/>
    <property type="evidence" value="ECO:0007669"/>
    <property type="project" value="UniProtKB-KW"/>
</dbReference>
<comment type="miscellaneous">
    <text evidence="13">The reaction proceeds by a bi uni uni bi ping pong mechanism.</text>
</comment>
<evidence type="ECO:0000256" key="1">
    <source>
        <dbReference type="ARBA" id="ARBA00004496"/>
    </source>
</evidence>
<evidence type="ECO:0000256" key="2">
    <source>
        <dbReference type="ARBA" id="ARBA00004990"/>
    </source>
</evidence>
<evidence type="ECO:0000256" key="11">
    <source>
        <dbReference type="ARBA" id="ARBA00048258"/>
    </source>
</evidence>
<dbReference type="Pfam" id="PF02569">
    <property type="entry name" value="Pantoate_ligase"/>
    <property type="match status" value="1"/>
</dbReference>
<dbReference type="InterPro" id="IPR004821">
    <property type="entry name" value="Cyt_trans-like"/>
</dbReference>